<feature type="signal peptide" evidence="2">
    <location>
        <begin position="1"/>
        <end position="16"/>
    </location>
</feature>
<evidence type="ECO:0000313" key="3">
    <source>
        <dbReference type="EMBL" id="NEX47023.1"/>
    </source>
</evidence>
<keyword evidence="2" id="KW-0732">Signal</keyword>
<accession>A0A6B3RP96</accession>
<dbReference type="InterPro" id="IPR010466">
    <property type="entry name" value="DUF1058"/>
</dbReference>
<feature type="compositionally biased region" description="Low complexity" evidence="1">
    <location>
        <begin position="27"/>
        <end position="36"/>
    </location>
</feature>
<evidence type="ECO:0000256" key="2">
    <source>
        <dbReference type="SAM" id="SignalP"/>
    </source>
</evidence>
<dbReference type="AlphaFoldDB" id="A0A6B3RP96"/>
<reference evidence="3 4" key="1">
    <citation type="submission" date="2020-02" db="EMBL/GenBank/DDBJ databases">
        <title>Rhodobacter algicola sp. nov., isolated from microalga culture.</title>
        <authorList>
            <person name="Park C.-Y."/>
        </authorList>
    </citation>
    <scope>NUCLEOTIDE SEQUENCE [LARGE SCALE GENOMIC DNA]</scope>
    <source>
        <strain evidence="3 4">ETT8</strain>
    </source>
</reference>
<comment type="caution">
    <text evidence="3">The sequence shown here is derived from an EMBL/GenBank/DDBJ whole genome shotgun (WGS) entry which is preliminary data.</text>
</comment>
<evidence type="ECO:0000256" key="1">
    <source>
        <dbReference type="SAM" id="MobiDB-lite"/>
    </source>
</evidence>
<keyword evidence="4" id="KW-1185">Reference proteome</keyword>
<evidence type="ECO:0000313" key="4">
    <source>
        <dbReference type="Proteomes" id="UP000481421"/>
    </source>
</evidence>
<protein>
    <recommendedName>
        <fullName evidence="5">Aspartyl-trna synthetase</fullName>
    </recommendedName>
</protein>
<sequence>MVLGVALIGLASGAWAQTVRPKPRPVPVAATLAPVPSERAETAETEETPEATDLPLTATEATGAPPASLPAGPPAPRTAAAAPPPRDPNKGAVTNLPLPRFVSLKSGEGNARRGPGLSHRIDWVFTRVGMPLKITAEHGHWRRVEDAEGLGGWVHYALLSGVRSVMVADDMATFYSRPDTASLAAFQAERGVVARIISCKDGWCRVSVDNQRGWAPVSSLWGVGADEVID</sequence>
<dbReference type="Pfam" id="PF06347">
    <property type="entry name" value="SH3_4"/>
    <property type="match status" value="2"/>
</dbReference>
<feature type="compositionally biased region" description="Pro residues" evidence="1">
    <location>
        <begin position="67"/>
        <end position="86"/>
    </location>
</feature>
<proteinExistence type="predicted"/>
<evidence type="ECO:0008006" key="5">
    <source>
        <dbReference type="Google" id="ProtNLM"/>
    </source>
</evidence>
<gene>
    <name evidence="3" type="ORF">G3572_12470</name>
</gene>
<feature type="region of interest" description="Disordered" evidence="1">
    <location>
        <begin position="19"/>
        <end position="95"/>
    </location>
</feature>
<feature type="chain" id="PRO_5025405093" description="Aspartyl-trna synthetase" evidence="2">
    <location>
        <begin position="17"/>
        <end position="230"/>
    </location>
</feature>
<dbReference type="Proteomes" id="UP000481421">
    <property type="component" value="Unassembled WGS sequence"/>
</dbReference>
<dbReference type="EMBL" id="JAAIKE010000003">
    <property type="protein sequence ID" value="NEX47023.1"/>
    <property type="molecule type" value="Genomic_DNA"/>
</dbReference>
<name>A0A6B3RP96_9RHOB</name>
<organism evidence="3 4">
    <name type="scientific">Pseudotabrizicola algicola</name>
    <dbReference type="NCBI Taxonomy" id="2709381"/>
    <lineage>
        <taxon>Bacteria</taxon>
        <taxon>Pseudomonadati</taxon>
        <taxon>Pseudomonadota</taxon>
        <taxon>Alphaproteobacteria</taxon>
        <taxon>Rhodobacterales</taxon>
        <taxon>Paracoccaceae</taxon>
        <taxon>Pseudotabrizicola</taxon>
    </lineage>
</organism>